<feature type="signal peptide" evidence="2">
    <location>
        <begin position="1"/>
        <end position="16"/>
    </location>
</feature>
<accession>A0ABN9Q4R9</accession>
<keyword evidence="2" id="KW-0732">Signal</keyword>
<evidence type="ECO:0000256" key="1">
    <source>
        <dbReference type="SAM" id="MobiDB-lite"/>
    </source>
</evidence>
<organism evidence="3 4">
    <name type="scientific">Prorocentrum cordatum</name>
    <dbReference type="NCBI Taxonomy" id="2364126"/>
    <lineage>
        <taxon>Eukaryota</taxon>
        <taxon>Sar</taxon>
        <taxon>Alveolata</taxon>
        <taxon>Dinophyceae</taxon>
        <taxon>Prorocentrales</taxon>
        <taxon>Prorocentraceae</taxon>
        <taxon>Prorocentrum</taxon>
    </lineage>
</organism>
<feature type="chain" id="PRO_5045155188" evidence="2">
    <location>
        <begin position="17"/>
        <end position="278"/>
    </location>
</feature>
<gene>
    <name evidence="3" type="ORF">PCOR1329_LOCUS8794</name>
</gene>
<feature type="compositionally biased region" description="Low complexity" evidence="1">
    <location>
        <begin position="72"/>
        <end position="94"/>
    </location>
</feature>
<evidence type="ECO:0000313" key="4">
    <source>
        <dbReference type="Proteomes" id="UP001189429"/>
    </source>
</evidence>
<evidence type="ECO:0000256" key="2">
    <source>
        <dbReference type="SAM" id="SignalP"/>
    </source>
</evidence>
<protein>
    <submittedName>
        <fullName evidence="3">Uncharacterized protein</fullName>
    </submittedName>
</protein>
<feature type="region of interest" description="Disordered" evidence="1">
    <location>
        <begin position="31"/>
        <end position="96"/>
    </location>
</feature>
<name>A0ABN9Q4R9_9DINO</name>
<comment type="caution">
    <text evidence="3">The sequence shown here is derived from an EMBL/GenBank/DDBJ whole genome shotgun (WGS) entry which is preliminary data.</text>
</comment>
<sequence>MYGAVAFVLVLAVAHAALCCSWGRPRREEQLATSGEHPWGKKEQPPGGPGAAEVRRPRLPDLAPRAKKLSRPGSPASPGSSGLLSAAADGAADAAPPPALPESCRFQCALYIPRLVCHRRQNLTVSINRLAMPGGTALYKAHVAEGDSADTSGAGIHLEMLGAAQEFTFLSTDDVWASQGKRQPEMEIARASGAKYATMKKTDPSTYTMARGTDALMVFSGHFSRHELQVRSATGQTLARVSPGSIGDKYEAVVYTSTDVSLVILGLLAIDKVEVSPS</sequence>
<evidence type="ECO:0000313" key="3">
    <source>
        <dbReference type="EMBL" id="CAK0800729.1"/>
    </source>
</evidence>
<proteinExistence type="predicted"/>
<keyword evidence="4" id="KW-1185">Reference proteome</keyword>
<dbReference type="EMBL" id="CAUYUJ010002425">
    <property type="protein sequence ID" value="CAK0800729.1"/>
    <property type="molecule type" value="Genomic_DNA"/>
</dbReference>
<dbReference type="Proteomes" id="UP001189429">
    <property type="component" value="Unassembled WGS sequence"/>
</dbReference>
<reference evidence="3" key="1">
    <citation type="submission" date="2023-10" db="EMBL/GenBank/DDBJ databases">
        <authorList>
            <person name="Chen Y."/>
            <person name="Shah S."/>
            <person name="Dougan E. K."/>
            <person name="Thang M."/>
            <person name="Chan C."/>
        </authorList>
    </citation>
    <scope>NUCLEOTIDE SEQUENCE [LARGE SCALE GENOMIC DNA]</scope>
</reference>